<dbReference type="Proteomes" id="UP000267164">
    <property type="component" value="Chromosome"/>
</dbReference>
<accession>A0A386ZL71</accession>
<gene>
    <name evidence="1" type="ORF">D7D52_34935</name>
</gene>
<name>A0A386ZL71_9NOCA</name>
<evidence type="ECO:0000313" key="1">
    <source>
        <dbReference type="EMBL" id="AYF78168.1"/>
    </source>
</evidence>
<proteinExistence type="predicted"/>
<dbReference type="RefSeq" id="WP_120743251.1">
    <property type="nucleotide sequence ID" value="NZ_CP032568.1"/>
</dbReference>
<reference evidence="1 2" key="1">
    <citation type="submission" date="2018-09" db="EMBL/GenBank/DDBJ databases">
        <title>Nocardia yunnanensis sp. nov., an actinomycete isolated from a soil sample.</title>
        <authorList>
            <person name="Zhang J."/>
        </authorList>
    </citation>
    <scope>NUCLEOTIDE SEQUENCE [LARGE SCALE GENOMIC DNA]</scope>
    <source>
        <strain evidence="1 2">CFHS0054</strain>
    </source>
</reference>
<dbReference type="EMBL" id="CP032568">
    <property type="protein sequence ID" value="AYF78168.1"/>
    <property type="molecule type" value="Genomic_DNA"/>
</dbReference>
<organism evidence="1 2">
    <name type="scientific">Nocardia yunnanensis</name>
    <dbReference type="NCBI Taxonomy" id="2382165"/>
    <lineage>
        <taxon>Bacteria</taxon>
        <taxon>Bacillati</taxon>
        <taxon>Actinomycetota</taxon>
        <taxon>Actinomycetes</taxon>
        <taxon>Mycobacteriales</taxon>
        <taxon>Nocardiaceae</taxon>
        <taxon>Nocardia</taxon>
    </lineage>
</organism>
<sequence length="73" mass="8309">MQMHVTVEFFEIPALPPLHYRAEESAARRFCAEMIARHGRAVVRLDRAVTASMRLLPCHQLFGPLPDPPEEPT</sequence>
<dbReference type="OrthoDB" id="9919887at2"/>
<keyword evidence="2" id="KW-1185">Reference proteome</keyword>
<dbReference type="KEGG" id="nyu:D7D52_34935"/>
<dbReference type="AlphaFoldDB" id="A0A386ZL71"/>
<protein>
    <submittedName>
        <fullName evidence="1">Uncharacterized protein</fullName>
    </submittedName>
</protein>
<evidence type="ECO:0000313" key="2">
    <source>
        <dbReference type="Proteomes" id="UP000267164"/>
    </source>
</evidence>